<keyword evidence="2" id="KW-1185">Reference proteome</keyword>
<evidence type="ECO:0000313" key="2">
    <source>
        <dbReference type="Proteomes" id="UP000569329"/>
    </source>
</evidence>
<evidence type="ECO:0000313" key="1">
    <source>
        <dbReference type="EMBL" id="MBA8825473.1"/>
    </source>
</evidence>
<protein>
    <submittedName>
        <fullName evidence="1">Uncharacterized protein</fullName>
    </submittedName>
</protein>
<dbReference type="Proteomes" id="UP000569329">
    <property type="component" value="Unassembled WGS sequence"/>
</dbReference>
<organism evidence="1 2">
    <name type="scientific">Halosaccharopolyspora lacisalsi</name>
    <dbReference type="NCBI Taxonomy" id="1000566"/>
    <lineage>
        <taxon>Bacteria</taxon>
        <taxon>Bacillati</taxon>
        <taxon>Actinomycetota</taxon>
        <taxon>Actinomycetes</taxon>
        <taxon>Pseudonocardiales</taxon>
        <taxon>Pseudonocardiaceae</taxon>
        <taxon>Halosaccharopolyspora</taxon>
    </lineage>
</organism>
<comment type="caution">
    <text evidence="1">The sequence shown here is derived from an EMBL/GenBank/DDBJ whole genome shotgun (WGS) entry which is preliminary data.</text>
</comment>
<reference evidence="1 2" key="1">
    <citation type="submission" date="2020-07" db="EMBL/GenBank/DDBJ databases">
        <title>Sequencing the genomes of 1000 actinobacteria strains.</title>
        <authorList>
            <person name="Klenk H.-P."/>
        </authorList>
    </citation>
    <scope>NUCLEOTIDE SEQUENCE [LARGE SCALE GENOMIC DNA]</scope>
    <source>
        <strain evidence="1 2">DSM 45975</strain>
    </source>
</reference>
<proteinExistence type="predicted"/>
<dbReference type="AlphaFoldDB" id="A0A839DWR7"/>
<dbReference type="EMBL" id="JACGWZ010000003">
    <property type="protein sequence ID" value="MBA8825473.1"/>
    <property type="molecule type" value="Genomic_DNA"/>
</dbReference>
<sequence length="58" mass="6580">MMPNRHYIRKLDMSGEPYVNADNLADWVSDLNWEDPAALAAADYIARELRLMGLADAE</sequence>
<dbReference type="RefSeq" id="WP_182544866.1">
    <property type="nucleotide sequence ID" value="NZ_JACGWZ010000003.1"/>
</dbReference>
<name>A0A839DWR7_9PSEU</name>
<gene>
    <name evidence="1" type="ORF">FHX42_002824</name>
</gene>
<accession>A0A839DWR7</accession>